<dbReference type="InterPro" id="IPR019446">
    <property type="entry name" value="BMT5-like"/>
</dbReference>
<accession>A0ABD3S9K8</accession>
<feature type="domain" description="25S rRNA (uridine-N(3))-methyltransferase BMT5-like" evidence="2">
    <location>
        <begin position="27"/>
        <end position="192"/>
    </location>
</feature>
<dbReference type="Proteomes" id="UP001634393">
    <property type="component" value="Unassembled WGS sequence"/>
</dbReference>
<dbReference type="EMBL" id="JBJXBP010000007">
    <property type="protein sequence ID" value="KAL3821177.1"/>
    <property type="molecule type" value="Genomic_DNA"/>
</dbReference>
<sequence>MAVLRSEVVRVREERWIKHYSSSHDILLVGEGDFSFSLCLAMAFGSATNIVATSLDSYEELIKNYKNAKENLAFLEMLGATLLHGVDATKMKIFPHLQCRKFHRIIYNFPHAGFHQKEDHPHLISMHRDLVCGFFLNARCMLWVDGEIHISHKITPPFDSWRIQDLASNCSLYLIECADFRIQDYPLYNNKRGSGSRCDEPFPLGECRTFKFKLSPNSNTHRISQNIFTLNDVGMTTLERNRIRNECVWIFRDYLNHVEDTFGSTSYDVGSSVSEALRLGFNAYMDAGQGRPPSGYIAILEELHHLTILRSQRLRRMQVSSFVSP</sequence>
<feature type="coiled-coil region" evidence="1">
    <location>
        <begin position="51"/>
        <end position="78"/>
    </location>
</feature>
<proteinExistence type="predicted"/>
<dbReference type="PANTHER" id="PTHR11538:SF26">
    <property type="entry name" value="FERREDOXIN-FOLD ANTICODON-BINDING DOMAIN-CONTAINING PROTEIN 1"/>
    <property type="match status" value="1"/>
</dbReference>
<reference evidence="3 4" key="1">
    <citation type="submission" date="2024-12" db="EMBL/GenBank/DDBJ databases">
        <title>The unique morphological basis and parallel evolutionary history of personate flowers in Penstemon.</title>
        <authorList>
            <person name="Depatie T.H."/>
            <person name="Wessinger C.A."/>
        </authorList>
    </citation>
    <scope>NUCLEOTIDE SEQUENCE [LARGE SCALE GENOMIC DNA]</scope>
    <source>
        <strain evidence="3">WTNN_2</strain>
        <tissue evidence="3">Leaf</tissue>
    </source>
</reference>
<keyword evidence="4" id="KW-1185">Reference proteome</keyword>
<dbReference type="PANTHER" id="PTHR11538">
    <property type="entry name" value="PHENYLALANYL-TRNA SYNTHETASE"/>
    <property type="match status" value="1"/>
</dbReference>
<protein>
    <recommendedName>
        <fullName evidence="2">25S rRNA (uridine-N(3))-methyltransferase BMT5-like domain-containing protein</fullName>
    </recommendedName>
</protein>
<evidence type="ECO:0000313" key="4">
    <source>
        <dbReference type="Proteomes" id="UP001634393"/>
    </source>
</evidence>
<keyword evidence="1" id="KW-0175">Coiled coil</keyword>
<evidence type="ECO:0000313" key="3">
    <source>
        <dbReference type="EMBL" id="KAL3821177.1"/>
    </source>
</evidence>
<organism evidence="3 4">
    <name type="scientific">Penstemon smallii</name>
    <dbReference type="NCBI Taxonomy" id="265156"/>
    <lineage>
        <taxon>Eukaryota</taxon>
        <taxon>Viridiplantae</taxon>
        <taxon>Streptophyta</taxon>
        <taxon>Embryophyta</taxon>
        <taxon>Tracheophyta</taxon>
        <taxon>Spermatophyta</taxon>
        <taxon>Magnoliopsida</taxon>
        <taxon>eudicotyledons</taxon>
        <taxon>Gunneridae</taxon>
        <taxon>Pentapetalae</taxon>
        <taxon>asterids</taxon>
        <taxon>lamiids</taxon>
        <taxon>Lamiales</taxon>
        <taxon>Plantaginaceae</taxon>
        <taxon>Cheloneae</taxon>
        <taxon>Penstemon</taxon>
    </lineage>
</organism>
<dbReference type="AlphaFoldDB" id="A0ABD3S9K8"/>
<dbReference type="FunFam" id="3.40.50.150:FF:000440">
    <property type="entry name" value="Os09g0479300 protein"/>
    <property type="match status" value="1"/>
</dbReference>
<evidence type="ECO:0000256" key="1">
    <source>
        <dbReference type="SAM" id="Coils"/>
    </source>
</evidence>
<name>A0ABD3S9K8_9LAMI</name>
<gene>
    <name evidence="3" type="ORF">ACJIZ3_007082</name>
</gene>
<dbReference type="Pfam" id="PF10354">
    <property type="entry name" value="BMT5-like"/>
    <property type="match status" value="1"/>
</dbReference>
<comment type="caution">
    <text evidence="3">The sequence shown here is derived from an EMBL/GenBank/DDBJ whole genome shotgun (WGS) entry which is preliminary data.</text>
</comment>
<evidence type="ECO:0000259" key="2">
    <source>
        <dbReference type="Pfam" id="PF10354"/>
    </source>
</evidence>